<comment type="pathway">
    <text evidence="2">Organic acid metabolism; glycolate biosynthesis; glycolate from 2-phosphoglycolate: step 1/1.</text>
</comment>
<comment type="catalytic activity">
    <reaction evidence="1">
        <text>2-phosphoglycolate + H2O = glycolate + phosphate</text>
        <dbReference type="Rhea" id="RHEA:14369"/>
        <dbReference type="ChEBI" id="CHEBI:15377"/>
        <dbReference type="ChEBI" id="CHEBI:29805"/>
        <dbReference type="ChEBI" id="CHEBI:43474"/>
        <dbReference type="ChEBI" id="CHEBI:58033"/>
        <dbReference type="EC" id="3.1.3.18"/>
    </reaction>
</comment>
<dbReference type="RefSeq" id="WP_101637487.1">
    <property type="nucleotide sequence ID" value="NZ_CACRSK010000007.1"/>
</dbReference>
<name>A0A2I1N8T3_9BACT</name>
<evidence type="ECO:0000256" key="4">
    <source>
        <dbReference type="ARBA" id="ARBA00013078"/>
    </source>
</evidence>
<dbReference type="SUPFAM" id="SSF56784">
    <property type="entry name" value="HAD-like"/>
    <property type="match status" value="1"/>
</dbReference>
<organism evidence="5 6">
    <name type="scientific">Campylobacter ureolyticus</name>
    <dbReference type="NCBI Taxonomy" id="827"/>
    <lineage>
        <taxon>Bacteria</taxon>
        <taxon>Pseudomonadati</taxon>
        <taxon>Campylobacterota</taxon>
        <taxon>Epsilonproteobacteria</taxon>
        <taxon>Campylobacterales</taxon>
        <taxon>Campylobacteraceae</taxon>
        <taxon>Campylobacter</taxon>
    </lineage>
</organism>
<reference evidence="5 6" key="1">
    <citation type="submission" date="2017-12" db="EMBL/GenBank/DDBJ databases">
        <title>Phylogenetic diversity of female urinary microbiome.</title>
        <authorList>
            <person name="Thomas-White K."/>
            <person name="Wolfe A.J."/>
        </authorList>
    </citation>
    <scope>NUCLEOTIDE SEQUENCE [LARGE SCALE GENOMIC DNA]</scope>
    <source>
        <strain evidence="5 6">UMB0112</strain>
    </source>
</reference>
<dbReference type="Gene3D" id="3.40.50.1000">
    <property type="entry name" value="HAD superfamily/HAD-like"/>
    <property type="match status" value="1"/>
</dbReference>
<evidence type="ECO:0000256" key="1">
    <source>
        <dbReference type="ARBA" id="ARBA00000830"/>
    </source>
</evidence>
<dbReference type="Proteomes" id="UP000234639">
    <property type="component" value="Unassembled WGS sequence"/>
</dbReference>
<dbReference type="Gene3D" id="1.10.150.240">
    <property type="entry name" value="Putative phosphatase, domain 2"/>
    <property type="match status" value="1"/>
</dbReference>
<keyword evidence="5" id="KW-0378">Hydrolase</keyword>
<gene>
    <name evidence="5" type="ORF">CYJ41_06685</name>
</gene>
<evidence type="ECO:0000256" key="3">
    <source>
        <dbReference type="ARBA" id="ARBA00006171"/>
    </source>
</evidence>
<evidence type="ECO:0000256" key="2">
    <source>
        <dbReference type="ARBA" id="ARBA00004818"/>
    </source>
</evidence>
<dbReference type="EC" id="3.1.3.18" evidence="4"/>
<dbReference type="GO" id="GO:0005829">
    <property type="term" value="C:cytosol"/>
    <property type="evidence" value="ECO:0007669"/>
    <property type="project" value="TreeGrafter"/>
</dbReference>
<protein>
    <recommendedName>
        <fullName evidence="4">phosphoglycolate phosphatase</fullName>
        <ecNumber evidence="4">3.1.3.18</ecNumber>
    </recommendedName>
</protein>
<dbReference type="InterPro" id="IPR036412">
    <property type="entry name" value="HAD-like_sf"/>
</dbReference>
<dbReference type="GO" id="GO:0006281">
    <property type="term" value="P:DNA repair"/>
    <property type="evidence" value="ECO:0007669"/>
    <property type="project" value="TreeGrafter"/>
</dbReference>
<comment type="similarity">
    <text evidence="3">Belongs to the HAD-like hydrolase superfamily. CbbY/CbbZ/Gph/YieH family.</text>
</comment>
<dbReference type="InterPro" id="IPR006439">
    <property type="entry name" value="HAD-SF_hydro_IA"/>
</dbReference>
<dbReference type="Pfam" id="PF13419">
    <property type="entry name" value="HAD_2"/>
    <property type="match status" value="1"/>
</dbReference>
<dbReference type="EMBL" id="PKHU01000006">
    <property type="protein sequence ID" value="PKZ28784.1"/>
    <property type="molecule type" value="Genomic_DNA"/>
</dbReference>
<dbReference type="NCBIfam" id="TIGR01549">
    <property type="entry name" value="HAD-SF-IA-v1"/>
    <property type="match status" value="1"/>
</dbReference>
<dbReference type="GO" id="GO:0008967">
    <property type="term" value="F:phosphoglycolate phosphatase activity"/>
    <property type="evidence" value="ECO:0007669"/>
    <property type="project" value="UniProtKB-EC"/>
</dbReference>
<evidence type="ECO:0000313" key="6">
    <source>
        <dbReference type="Proteomes" id="UP000234639"/>
    </source>
</evidence>
<sequence>MHKIILFDLDGTLIDSTKSILDGFKHAFTIYNKYYPGDDKVLNLIGHPLEFMFENLGVNKDMVDNFVLSYKKHYKSTYLNTTTLLPAAREAILEANKFAILGVVTTKTSLYSKILLDELSVGEYFKVIIGRDDVTFPKPNAEPIKKALSFIDQNISKNDIFMIGDTIMDLEAAKNANVNGIGLTCGYGKFDDLKNYSSNIFKTPLEAVLYIKNL</sequence>
<comment type="caution">
    <text evidence="5">The sequence shown here is derived from an EMBL/GenBank/DDBJ whole genome shotgun (WGS) entry which is preliminary data.</text>
</comment>
<dbReference type="InterPro" id="IPR023214">
    <property type="entry name" value="HAD_sf"/>
</dbReference>
<dbReference type="InterPro" id="IPR023198">
    <property type="entry name" value="PGP-like_dom2"/>
</dbReference>
<evidence type="ECO:0000313" key="5">
    <source>
        <dbReference type="EMBL" id="PKZ28784.1"/>
    </source>
</evidence>
<proteinExistence type="inferred from homology"/>
<accession>A0A2I1N8T3</accession>
<dbReference type="PANTHER" id="PTHR43434:SF1">
    <property type="entry name" value="PHOSPHOGLYCOLATE PHOSPHATASE"/>
    <property type="match status" value="1"/>
</dbReference>
<dbReference type="SFLD" id="SFLDS00003">
    <property type="entry name" value="Haloacid_Dehalogenase"/>
    <property type="match status" value="1"/>
</dbReference>
<dbReference type="InterPro" id="IPR041492">
    <property type="entry name" value="HAD_2"/>
</dbReference>
<dbReference type="InterPro" id="IPR050155">
    <property type="entry name" value="HAD-like_hydrolase_sf"/>
</dbReference>
<dbReference type="PANTHER" id="PTHR43434">
    <property type="entry name" value="PHOSPHOGLYCOLATE PHOSPHATASE"/>
    <property type="match status" value="1"/>
</dbReference>
<dbReference type="SFLD" id="SFLDG01129">
    <property type="entry name" value="C1.5:_HAD__Beta-PGM__Phosphata"/>
    <property type="match status" value="1"/>
</dbReference>
<dbReference type="AlphaFoldDB" id="A0A2I1N8T3"/>